<sequence length="284" mass="32586">MKNYAALIMDLKKSRAYSVEDRNSIQNYILSVIQYLNIVFSLAVIREVEFSAGDEMQGLFSSPEAAYLYFRMFRMIVFPVETRAGIGVGVWNVKIEHASTTAQDGPVYHNARHAIEHAKNAQGYPALLYSETKNDVFLNTPINTPFVLTSKHSEYQNELMLMLELLYPINFQQVVDDSKINLIFELVTSKDKLNYYTNYKKRRAFKKYPFVMAQSANLEPFPIEAANNQEDFYVAAGKKRGMTTQLSEILNISRQSIEKTFKTANIYEARNSTIAALLLMDKYL</sequence>
<keyword evidence="2" id="KW-1185">Reference proteome</keyword>
<dbReference type="Pfam" id="PF16264">
    <property type="entry name" value="SatD"/>
    <property type="match status" value="1"/>
</dbReference>
<protein>
    <submittedName>
        <fullName evidence="1">SatD family protein</fullName>
    </submittedName>
</protein>
<evidence type="ECO:0000313" key="1">
    <source>
        <dbReference type="EMBL" id="TCS75968.1"/>
    </source>
</evidence>
<accession>A0A4R3K1X2</accession>
<dbReference type="RefSeq" id="WP_132383046.1">
    <property type="nucleotide sequence ID" value="NZ_DAIPCY010000012.1"/>
</dbReference>
<dbReference type="AlphaFoldDB" id="A0A4R3K1X2"/>
<dbReference type="OrthoDB" id="3197351at2"/>
<dbReference type="Proteomes" id="UP000295726">
    <property type="component" value="Unassembled WGS sequence"/>
</dbReference>
<organism evidence="1 2">
    <name type="scientific">Muricomes intestini</name>
    <dbReference type="NCBI Taxonomy" id="1796634"/>
    <lineage>
        <taxon>Bacteria</taxon>
        <taxon>Bacillati</taxon>
        <taxon>Bacillota</taxon>
        <taxon>Clostridia</taxon>
        <taxon>Lachnospirales</taxon>
        <taxon>Lachnospiraceae</taxon>
        <taxon>Muricomes</taxon>
    </lineage>
</organism>
<name>A0A4R3K1X2_9FIRM</name>
<dbReference type="EMBL" id="SLZZ01000026">
    <property type="protein sequence ID" value="TCS75968.1"/>
    <property type="molecule type" value="Genomic_DNA"/>
</dbReference>
<evidence type="ECO:0000313" key="2">
    <source>
        <dbReference type="Proteomes" id="UP000295726"/>
    </source>
</evidence>
<dbReference type="InterPro" id="IPR032580">
    <property type="entry name" value="SatD"/>
</dbReference>
<proteinExistence type="predicted"/>
<gene>
    <name evidence="1" type="ORF">EDD59_1267</name>
</gene>
<comment type="caution">
    <text evidence="1">The sequence shown here is derived from an EMBL/GenBank/DDBJ whole genome shotgun (WGS) entry which is preliminary data.</text>
</comment>
<reference evidence="1 2" key="1">
    <citation type="submission" date="2019-03" db="EMBL/GenBank/DDBJ databases">
        <title>Genomic Encyclopedia of Type Strains, Phase IV (KMG-IV): sequencing the most valuable type-strain genomes for metagenomic binning, comparative biology and taxonomic classification.</title>
        <authorList>
            <person name="Goeker M."/>
        </authorList>
    </citation>
    <scope>NUCLEOTIDE SEQUENCE [LARGE SCALE GENOMIC DNA]</scope>
    <source>
        <strain evidence="1 2">DSM 29489</strain>
    </source>
</reference>